<evidence type="ECO:0000256" key="1">
    <source>
        <dbReference type="SAM" id="MobiDB-lite"/>
    </source>
</evidence>
<feature type="compositionally biased region" description="Basic and acidic residues" evidence="1">
    <location>
        <begin position="16"/>
        <end position="26"/>
    </location>
</feature>
<reference evidence="2 3" key="1">
    <citation type="submission" date="2013-12" db="EMBL/GenBank/DDBJ databases">
        <authorList>
            <person name="Zelazny A."/>
            <person name="Olivier K."/>
            <person name="Holland S."/>
            <person name="Lenaerts A."/>
            <person name="Ordway D."/>
            <person name="DeGroote M.A."/>
            <person name="Parker T."/>
            <person name="Sizemore C."/>
            <person name="Tallon L.J."/>
            <person name="Sadzewicz L.K."/>
            <person name="Sengamalay N."/>
            <person name="Fraser C.M."/>
            <person name="Hine E."/>
            <person name="Shefchek K.A."/>
            <person name="Das S.P."/>
            <person name="Tettelin H."/>
        </authorList>
    </citation>
    <scope>NUCLEOTIDE SEQUENCE [LARGE SCALE GENOMIC DNA]</scope>
    <source>
        <strain evidence="2 3">1956</strain>
    </source>
</reference>
<evidence type="ECO:0000313" key="2">
    <source>
        <dbReference type="EMBL" id="EUA54247.1"/>
    </source>
</evidence>
<dbReference type="AlphaFoldDB" id="X8CCZ8"/>
<protein>
    <submittedName>
        <fullName evidence="2">Uncharacterized protein</fullName>
    </submittedName>
</protein>
<feature type="region of interest" description="Disordered" evidence="1">
    <location>
        <begin position="12"/>
        <end position="45"/>
    </location>
</feature>
<evidence type="ECO:0000313" key="3">
    <source>
        <dbReference type="Proteomes" id="UP000020825"/>
    </source>
</evidence>
<comment type="caution">
    <text evidence="2">The sequence shown here is derived from an EMBL/GenBank/DDBJ whole genome shotgun (WGS) entry which is preliminary data.</text>
</comment>
<name>X8CCZ8_MYCIT</name>
<sequence length="45" mass="4543">MLLALCGPGGNGAYAGDRRAQCRDRGGAPIPQRTGPGLRVPTPPA</sequence>
<dbReference type="Proteomes" id="UP000020825">
    <property type="component" value="Unassembled WGS sequence"/>
</dbReference>
<gene>
    <name evidence="2" type="ORF">I550_5888</name>
</gene>
<organism evidence="2 3">
    <name type="scientific">Mycobacterium intracellulare 1956</name>
    <dbReference type="NCBI Taxonomy" id="1299331"/>
    <lineage>
        <taxon>Bacteria</taxon>
        <taxon>Bacillati</taxon>
        <taxon>Actinomycetota</taxon>
        <taxon>Actinomycetes</taxon>
        <taxon>Mycobacteriales</taxon>
        <taxon>Mycobacteriaceae</taxon>
        <taxon>Mycobacterium</taxon>
        <taxon>Mycobacterium avium complex (MAC)</taxon>
    </lineage>
</organism>
<accession>X8CCZ8</accession>
<proteinExistence type="predicted"/>
<dbReference type="EMBL" id="JAOG01000003">
    <property type="protein sequence ID" value="EUA54247.1"/>
    <property type="molecule type" value="Genomic_DNA"/>
</dbReference>